<dbReference type="Pfam" id="PF05685">
    <property type="entry name" value="Uma2"/>
    <property type="match status" value="1"/>
</dbReference>
<dbReference type="Proteomes" id="UP001301388">
    <property type="component" value="Unassembled WGS sequence"/>
</dbReference>
<protein>
    <submittedName>
        <fullName evidence="2">Uma2 family endonuclease</fullName>
    </submittedName>
</protein>
<reference evidence="2 3" key="1">
    <citation type="submission" date="2023-12" db="EMBL/GenBank/DDBJ databases">
        <title>Baltic Sea Cyanobacteria.</title>
        <authorList>
            <person name="Delbaje E."/>
            <person name="Fewer D.P."/>
            <person name="Shishido T.K."/>
        </authorList>
    </citation>
    <scope>NUCLEOTIDE SEQUENCE [LARGE SCALE GENOMIC DNA]</scope>
    <source>
        <strain evidence="2 3">UHCC 0370</strain>
    </source>
</reference>
<dbReference type="PANTHER" id="PTHR47152:SF4">
    <property type="entry name" value="SLR0445 PROTEIN"/>
    <property type="match status" value="1"/>
</dbReference>
<keyword evidence="2" id="KW-0255">Endonuclease</keyword>
<name>A0ABU5TLV9_9CYAN</name>
<dbReference type="EMBL" id="JAYGIE010000083">
    <property type="protein sequence ID" value="MEA5479082.1"/>
    <property type="molecule type" value="Genomic_DNA"/>
</dbReference>
<proteinExistence type="predicted"/>
<keyword evidence="2" id="KW-0540">Nuclease</keyword>
<feature type="domain" description="Putative restriction endonuclease" evidence="1">
    <location>
        <begin position="27"/>
        <end position="165"/>
    </location>
</feature>
<accession>A0ABU5TLV9</accession>
<comment type="caution">
    <text evidence="2">The sequence shown here is derived from an EMBL/GenBank/DDBJ whole genome shotgun (WGS) entry which is preliminary data.</text>
</comment>
<organism evidence="2 3">
    <name type="scientific">Pseudanabaena galeata UHCC 0370</name>
    <dbReference type="NCBI Taxonomy" id="3110310"/>
    <lineage>
        <taxon>Bacteria</taxon>
        <taxon>Bacillati</taxon>
        <taxon>Cyanobacteriota</taxon>
        <taxon>Cyanophyceae</taxon>
        <taxon>Pseudanabaenales</taxon>
        <taxon>Pseudanabaenaceae</taxon>
        <taxon>Pseudanabaena</taxon>
    </lineage>
</organism>
<dbReference type="InterPro" id="IPR008538">
    <property type="entry name" value="Uma2"/>
</dbReference>
<dbReference type="RefSeq" id="WP_323262406.1">
    <property type="nucleotide sequence ID" value="NZ_JAYGIE010000083.1"/>
</dbReference>
<sequence length="205" mass="23529">MTQTPLRAAITSEQDQDQRLVYSGITWEQFKLIQAGFAESNRVRLFYYQETIEILMPGRAHEFNKTIIGFLIELFCLESNIEFEPTGSMTQQREGEVSVEPDESYCFGASKNTPDLVIEVTFSSGSPKKLQRYQPLQIPEVWFWQNGTFSLYRLIDNHYEAIAKSQIPELANLDIDLLTNCIAIAQTSRLEASNTFRNAIKRDNV</sequence>
<dbReference type="PANTHER" id="PTHR47152">
    <property type="entry name" value="SLR2084 PROTEIN-RELATED"/>
    <property type="match status" value="1"/>
</dbReference>
<evidence type="ECO:0000313" key="3">
    <source>
        <dbReference type="Proteomes" id="UP001301388"/>
    </source>
</evidence>
<evidence type="ECO:0000259" key="1">
    <source>
        <dbReference type="Pfam" id="PF05685"/>
    </source>
</evidence>
<keyword evidence="2" id="KW-0378">Hydrolase</keyword>
<dbReference type="CDD" id="cd06260">
    <property type="entry name" value="DUF820-like"/>
    <property type="match status" value="1"/>
</dbReference>
<dbReference type="GO" id="GO:0004519">
    <property type="term" value="F:endonuclease activity"/>
    <property type="evidence" value="ECO:0007669"/>
    <property type="project" value="UniProtKB-KW"/>
</dbReference>
<gene>
    <name evidence="2" type="ORF">VB774_15770</name>
</gene>
<evidence type="ECO:0000313" key="2">
    <source>
        <dbReference type="EMBL" id="MEA5479082.1"/>
    </source>
</evidence>
<keyword evidence="3" id="KW-1185">Reference proteome</keyword>